<dbReference type="PANTHER" id="PTHR43775:SF29">
    <property type="entry name" value="ASPERFURANONE POLYKETIDE SYNTHASE AFOG-RELATED"/>
    <property type="match status" value="1"/>
</dbReference>
<evidence type="ECO:0000259" key="8">
    <source>
        <dbReference type="PROSITE" id="PS50075"/>
    </source>
</evidence>
<proteinExistence type="predicted"/>
<dbReference type="InterPro" id="IPR050091">
    <property type="entry name" value="PKS_NRPS_Biosynth_Enz"/>
</dbReference>
<dbReference type="SMART" id="SM00823">
    <property type="entry name" value="PKS_PP"/>
    <property type="match status" value="1"/>
</dbReference>
<dbReference type="InterPro" id="IPR020806">
    <property type="entry name" value="PKS_PP-bd"/>
</dbReference>
<dbReference type="GO" id="GO:0031177">
    <property type="term" value="F:phosphopantetheine binding"/>
    <property type="evidence" value="ECO:0007669"/>
    <property type="project" value="InterPro"/>
</dbReference>
<dbReference type="GO" id="GO:1901336">
    <property type="term" value="P:lactone biosynthetic process"/>
    <property type="evidence" value="ECO:0007669"/>
    <property type="project" value="UniProtKB-ARBA"/>
</dbReference>
<dbReference type="InterPro" id="IPR016477">
    <property type="entry name" value="Fructo-/Ketosamine-3-kinase"/>
</dbReference>
<evidence type="ECO:0000256" key="6">
    <source>
        <dbReference type="ARBA" id="ARBA00023268"/>
    </source>
</evidence>
<evidence type="ECO:0000256" key="1">
    <source>
        <dbReference type="ARBA" id="ARBA00011961"/>
    </source>
</evidence>
<evidence type="ECO:0000256" key="2">
    <source>
        <dbReference type="ARBA" id="ARBA00022450"/>
    </source>
</evidence>
<dbReference type="Gene3D" id="3.40.50.720">
    <property type="entry name" value="NAD(P)-binding Rossmann-like Domain"/>
    <property type="match status" value="3"/>
</dbReference>
<dbReference type="CDD" id="cd05195">
    <property type="entry name" value="enoyl_red"/>
    <property type="match status" value="1"/>
</dbReference>
<dbReference type="Pfam" id="PF13602">
    <property type="entry name" value="ADH_zinc_N_2"/>
    <property type="match status" value="1"/>
</dbReference>
<organism evidence="9 10">
    <name type="scientific">Cytospora schulzeri</name>
    <dbReference type="NCBI Taxonomy" id="448051"/>
    <lineage>
        <taxon>Eukaryota</taxon>
        <taxon>Fungi</taxon>
        <taxon>Dikarya</taxon>
        <taxon>Ascomycota</taxon>
        <taxon>Pezizomycotina</taxon>
        <taxon>Sordariomycetes</taxon>
        <taxon>Sordariomycetidae</taxon>
        <taxon>Diaporthales</taxon>
        <taxon>Cytosporaceae</taxon>
        <taxon>Cytospora</taxon>
    </lineage>
</organism>
<dbReference type="EC" id="2.7.1.172" evidence="1"/>
<dbReference type="InterPro" id="IPR013968">
    <property type="entry name" value="PKS_KR"/>
</dbReference>
<keyword evidence="6" id="KW-0511">Multifunctional enzyme</keyword>
<evidence type="ECO:0000256" key="7">
    <source>
        <dbReference type="ARBA" id="ARBA00048655"/>
    </source>
</evidence>
<dbReference type="Gene3D" id="3.90.180.10">
    <property type="entry name" value="Medium-chain alcohol dehydrogenases, catalytic domain"/>
    <property type="match status" value="1"/>
</dbReference>
<dbReference type="GO" id="GO:0004312">
    <property type="term" value="F:fatty acid synthase activity"/>
    <property type="evidence" value="ECO:0007669"/>
    <property type="project" value="TreeGrafter"/>
</dbReference>
<dbReference type="SMART" id="SM00822">
    <property type="entry name" value="PKS_KR"/>
    <property type="match status" value="1"/>
</dbReference>
<keyword evidence="5" id="KW-0560">Oxidoreductase</keyword>
<dbReference type="SUPFAM" id="SSF47336">
    <property type="entry name" value="ACP-like"/>
    <property type="match status" value="1"/>
</dbReference>
<dbReference type="GO" id="GO:0016491">
    <property type="term" value="F:oxidoreductase activity"/>
    <property type="evidence" value="ECO:0007669"/>
    <property type="project" value="UniProtKB-KW"/>
</dbReference>
<dbReference type="Gene3D" id="3.90.1200.10">
    <property type="match status" value="1"/>
</dbReference>
<keyword evidence="10" id="KW-1185">Reference proteome</keyword>
<dbReference type="Pfam" id="PF23297">
    <property type="entry name" value="ACP_SdgA_C"/>
    <property type="match status" value="1"/>
</dbReference>
<dbReference type="AlphaFoldDB" id="A0A423VFK3"/>
<protein>
    <recommendedName>
        <fullName evidence="1">protein-ribulosamine 3-kinase</fullName>
        <ecNumber evidence="1">2.7.1.172</ecNumber>
    </recommendedName>
</protein>
<dbReference type="PROSITE" id="PS50075">
    <property type="entry name" value="CARRIER"/>
    <property type="match status" value="1"/>
</dbReference>
<dbReference type="OrthoDB" id="5093528at2759"/>
<accession>A0A423VFK3</accession>
<dbReference type="GO" id="GO:0006633">
    <property type="term" value="P:fatty acid biosynthetic process"/>
    <property type="evidence" value="ECO:0007669"/>
    <property type="project" value="TreeGrafter"/>
</dbReference>
<dbReference type="Proteomes" id="UP000283895">
    <property type="component" value="Unassembled WGS sequence"/>
</dbReference>
<dbReference type="SMART" id="SM00829">
    <property type="entry name" value="PKS_ER"/>
    <property type="match status" value="1"/>
</dbReference>
<keyword evidence="3" id="KW-0597">Phosphoprotein</keyword>
<dbReference type="GO" id="GO:0044550">
    <property type="term" value="P:secondary metabolite biosynthetic process"/>
    <property type="evidence" value="ECO:0007669"/>
    <property type="project" value="UniProtKB-ARBA"/>
</dbReference>
<dbReference type="EMBL" id="LKEA01000068">
    <property type="protein sequence ID" value="ROV89716.1"/>
    <property type="molecule type" value="Genomic_DNA"/>
</dbReference>
<comment type="catalytic activity">
    <reaction evidence="7">
        <text>N(6)-D-ribulosyl-L-lysyl-[protein] + ATP = N(6)-(3-O-phospho-D-ribulosyl)-L-lysyl-[protein] + ADP + H(+)</text>
        <dbReference type="Rhea" id="RHEA:48432"/>
        <dbReference type="Rhea" id="RHEA-COMP:12103"/>
        <dbReference type="Rhea" id="RHEA-COMP:12104"/>
        <dbReference type="ChEBI" id="CHEBI:15378"/>
        <dbReference type="ChEBI" id="CHEBI:30616"/>
        <dbReference type="ChEBI" id="CHEBI:90418"/>
        <dbReference type="ChEBI" id="CHEBI:90420"/>
        <dbReference type="ChEBI" id="CHEBI:456216"/>
        <dbReference type="EC" id="2.7.1.172"/>
    </reaction>
    <physiologicalReaction direction="left-to-right" evidence="7">
        <dbReference type="Rhea" id="RHEA:48433"/>
    </physiologicalReaction>
</comment>
<keyword evidence="2" id="KW-0596">Phosphopantetheine</keyword>
<dbReference type="Pfam" id="PF03881">
    <property type="entry name" value="Fructosamin_kin"/>
    <property type="match status" value="1"/>
</dbReference>
<dbReference type="InterPro" id="IPR020843">
    <property type="entry name" value="ER"/>
</dbReference>
<dbReference type="FunFam" id="3.40.50.720:FF:000209">
    <property type="entry name" value="Polyketide synthase Pks12"/>
    <property type="match status" value="1"/>
</dbReference>
<evidence type="ECO:0000256" key="4">
    <source>
        <dbReference type="ARBA" id="ARBA00022679"/>
    </source>
</evidence>
<dbReference type="SUPFAM" id="SSF56112">
    <property type="entry name" value="Protein kinase-like (PK-like)"/>
    <property type="match status" value="1"/>
</dbReference>
<dbReference type="InterPro" id="IPR006162">
    <property type="entry name" value="Ppantetheine_attach_site"/>
</dbReference>
<dbReference type="InterPro" id="IPR009081">
    <property type="entry name" value="PP-bd_ACP"/>
</dbReference>
<dbReference type="SUPFAM" id="SSF51735">
    <property type="entry name" value="NAD(P)-binding Rossmann-fold domains"/>
    <property type="match status" value="2"/>
</dbReference>
<dbReference type="PANTHER" id="PTHR43775">
    <property type="entry name" value="FATTY ACID SYNTHASE"/>
    <property type="match status" value="1"/>
</dbReference>
<evidence type="ECO:0000256" key="3">
    <source>
        <dbReference type="ARBA" id="ARBA00022553"/>
    </source>
</evidence>
<dbReference type="InterPro" id="IPR011032">
    <property type="entry name" value="GroES-like_sf"/>
</dbReference>
<dbReference type="PROSITE" id="PS00012">
    <property type="entry name" value="PHOSPHOPANTETHEINE"/>
    <property type="match status" value="1"/>
</dbReference>
<sequence>MAVIRKTPSLRSPAVANLLSVDSGFSGVDFDISDCERQDLYTTSVILPTVPAITPTRLPASADLVLVISSIASSPPPAWLESLQRSLSWEDPGPLPVVEVLETAPATSYTGKICVFLGEMDKPLLRDIDAPGLDALKAMATSCKGLLCVTRGGAVECGSPDLALASGFLRSLRSKYLGRPYMTLDLNPKVPAWATDDVTAIVKIVTAGFSSPTRVSDTPDASRPVDFEYAVRDGTVVIPRLFKDTPRNKVVSPGETADLPRAVMMAPLHQADRPLRMHVGMPGLLDTMAFVDDSSVAAGTGSPLSPKLVEVEPRAYGVNFRDVIVAMGQLQERLTGMYNIGDHVFCLLRGPFGSRAQIEWTSVMHMPTGISFEEAASLPVIFCTAYMGLIDLGRLEPGRTVLIHAAAGGVGQAAIMVAKHLGAEIFATVGTPDKRQLVKDKYSIPDDHIFSSRDASFALGIVTATGGRGVDVVLNSLAGPLLQESFNVLAPFRHFVEISKRDLEINSHLEMRPFTCQVTFSAFYLLTLMQYNPHAVYRALAEIARHLEDKTIAPVYPVTAYPMGEVAKAFRLLQTGKHMGKVVLSAGPQEIVLTVRRAPTPRFSPDASYLLVGGVGGIGRSTAHWMVAHGAKNLILLSRSAGSSERTATFVHELREDDLPPVRGLIQAAMVLQDTVLEQMTLENLRAAIVPKVHGSWNLHKKFDRAGDLDFFVILSSAVGVAGNASQSNYAAAGSYEDALARWRVSQGLPGVSIDLGADQVLAVLASAITAPHEPQIVVGLNTGPGKHWESDGESQLGRDARFAALRAHDGRQKDNADTKLGGDSLASKLAASSSLEEAGEVVGMAIAEKLSDILMIPVGDIDMANKPAQYGIDSLVAVELRNMLLQKAAAEVSIFGIMQNASLAALAADVAAKSAHVAFDAHGKTMLRREYESSKLIWNVMNVCLPKPYAFGQYKMLSPPTYFYLSEFVDMDVTTPPDPAEFTKRLARLHKLSESPTGQFGFAVQTCDGQVAHTVDWQETWAIFYKNLLLGVCKRDLETNGPWPELERATKPVADTIVPRLLEPLQKNGKTLKPCIIHGDLWEGNMGINMETGDSILFDVGSYFAHNEMELGHWRCEFSSVFRSKAYTRNYLRNYPAAEPVDEFDDRNRLYSLKGAINYSAGHSGSPLRRT</sequence>
<reference evidence="9 10" key="1">
    <citation type="submission" date="2015-09" db="EMBL/GenBank/DDBJ databases">
        <title>Host preference determinants of Valsa canker pathogens revealed by comparative genomics.</title>
        <authorList>
            <person name="Yin Z."/>
            <person name="Huang L."/>
        </authorList>
    </citation>
    <scope>NUCLEOTIDE SEQUENCE [LARGE SCALE GENOMIC DNA]</scope>
    <source>
        <strain evidence="9 10">03-1</strain>
    </source>
</reference>
<dbReference type="InterPro" id="IPR011009">
    <property type="entry name" value="Kinase-like_dom_sf"/>
</dbReference>
<dbReference type="STRING" id="356882.A0A423VFK3"/>
<dbReference type="GO" id="GO:0102193">
    <property type="term" value="F:protein-ribulosamine 3-kinase activity"/>
    <property type="evidence" value="ECO:0007669"/>
    <property type="project" value="UniProtKB-EC"/>
</dbReference>
<dbReference type="SUPFAM" id="SSF50129">
    <property type="entry name" value="GroES-like"/>
    <property type="match status" value="1"/>
</dbReference>
<dbReference type="Gene3D" id="1.10.1200.10">
    <property type="entry name" value="ACP-like"/>
    <property type="match status" value="1"/>
</dbReference>
<comment type="caution">
    <text evidence="9">The sequence shown here is derived from an EMBL/GenBank/DDBJ whole genome shotgun (WGS) entry which is preliminary data.</text>
</comment>
<gene>
    <name evidence="9" type="ORF">VMCG_10355</name>
</gene>
<evidence type="ECO:0000256" key="5">
    <source>
        <dbReference type="ARBA" id="ARBA00023002"/>
    </source>
</evidence>
<dbReference type="InterPro" id="IPR036291">
    <property type="entry name" value="NAD(P)-bd_dom_sf"/>
</dbReference>
<evidence type="ECO:0000313" key="9">
    <source>
        <dbReference type="EMBL" id="ROV89716.1"/>
    </source>
</evidence>
<feature type="domain" description="Carrier" evidence="8">
    <location>
        <begin position="838"/>
        <end position="915"/>
    </location>
</feature>
<keyword evidence="4" id="KW-0808">Transferase</keyword>
<dbReference type="InterPro" id="IPR057326">
    <property type="entry name" value="KR_dom"/>
</dbReference>
<dbReference type="Pfam" id="PF08659">
    <property type="entry name" value="KR"/>
    <property type="match status" value="1"/>
</dbReference>
<name>A0A423VFK3_9PEZI</name>
<dbReference type="InterPro" id="IPR036736">
    <property type="entry name" value="ACP-like_sf"/>
</dbReference>
<evidence type="ECO:0000313" key="10">
    <source>
        <dbReference type="Proteomes" id="UP000283895"/>
    </source>
</evidence>